<proteinExistence type="predicted"/>
<dbReference type="PANTHER" id="PTHR43857:SF1">
    <property type="entry name" value="YJGH FAMILY PROTEIN"/>
    <property type="match status" value="1"/>
</dbReference>
<gene>
    <name evidence="2" type="ORF">D9Q98_006904</name>
</gene>
<name>A0A9D4TJ31_CHLVU</name>
<evidence type="ECO:0000313" key="3">
    <source>
        <dbReference type="Proteomes" id="UP001055712"/>
    </source>
</evidence>
<dbReference type="Proteomes" id="UP001055712">
    <property type="component" value="Unassembled WGS sequence"/>
</dbReference>
<keyword evidence="3" id="KW-1185">Reference proteome</keyword>
<dbReference type="PANTHER" id="PTHR43857">
    <property type="entry name" value="BLR7761 PROTEIN"/>
    <property type="match status" value="1"/>
</dbReference>
<comment type="caution">
    <text evidence="2">The sequence shown here is derived from an EMBL/GenBank/DDBJ whole genome shotgun (WGS) entry which is preliminary data.</text>
</comment>
<protein>
    <recommendedName>
        <fullName evidence="4">YjgF-like protein</fullName>
    </recommendedName>
</protein>
<dbReference type="CDD" id="cd06154">
    <property type="entry name" value="YjgF_YER057c_UK114_like_6"/>
    <property type="match status" value="1"/>
</dbReference>
<dbReference type="SUPFAM" id="SSF55298">
    <property type="entry name" value="YjgF-like"/>
    <property type="match status" value="1"/>
</dbReference>
<reference evidence="2" key="1">
    <citation type="journal article" date="2019" name="Plant J.">
        <title>Chlorella vulgaris genome assembly and annotation reveals the molecular basis for metabolic acclimation to high light conditions.</title>
        <authorList>
            <person name="Cecchin M."/>
            <person name="Marcolungo L."/>
            <person name="Rossato M."/>
            <person name="Girolomoni L."/>
            <person name="Cosentino E."/>
            <person name="Cuine S."/>
            <person name="Li-Beisson Y."/>
            <person name="Delledonne M."/>
            <person name="Ballottari M."/>
        </authorList>
    </citation>
    <scope>NUCLEOTIDE SEQUENCE</scope>
    <source>
        <strain evidence="2">211/11P</strain>
    </source>
</reference>
<evidence type="ECO:0008006" key="4">
    <source>
        <dbReference type="Google" id="ProtNLM"/>
    </source>
</evidence>
<evidence type="ECO:0000256" key="1">
    <source>
        <dbReference type="SAM" id="MobiDB-lite"/>
    </source>
</evidence>
<dbReference type="AlphaFoldDB" id="A0A9D4TJ31"/>
<feature type="region of interest" description="Disordered" evidence="1">
    <location>
        <begin position="1"/>
        <end position="49"/>
    </location>
</feature>
<sequence>MLGHTSNEGAASPHYDKGEAGSGPKSPTAAPTTPLARTMVDEHPADADARRAVRFTEAGDNLQPHLQDSRSSSLDSLHRTYDAALEGREAPPAASGFHVSLTAGGRLETVSSSARWEDLVGYSRAAKRGPFIFVSGTSAVDQASGRVLYRRDAYKQTRLAFTIVERALEQVGSCMEDVVRTRLFVRNLRRDGEAISRAHGEVLGHVKPASSMVEVSRLVHEDILVLVEVDAILGSVNSV</sequence>
<dbReference type="OrthoDB" id="686384at2759"/>
<feature type="compositionally biased region" description="Low complexity" evidence="1">
    <location>
        <begin position="27"/>
        <end position="36"/>
    </location>
</feature>
<evidence type="ECO:0000313" key="2">
    <source>
        <dbReference type="EMBL" id="KAI3426960.1"/>
    </source>
</evidence>
<reference evidence="2" key="2">
    <citation type="submission" date="2020-11" db="EMBL/GenBank/DDBJ databases">
        <authorList>
            <person name="Cecchin M."/>
            <person name="Marcolungo L."/>
            <person name="Rossato M."/>
            <person name="Girolomoni L."/>
            <person name="Cosentino E."/>
            <person name="Cuine S."/>
            <person name="Li-Beisson Y."/>
            <person name="Delledonne M."/>
            <person name="Ballottari M."/>
        </authorList>
    </citation>
    <scope>NUCLEOTIDE SEQUENCE</scope>
    <source>
        <strain evidence="2">211/11P</strain>
        <tissue evidence="2">Whole cell</tissue>
    </source>
</reference>
<dbReference type="InterPro" id="IPR035959">
    <property type="entry name" value="RutC-like_sf"/>
</dbReference>
<organism evidence="2 3">
    <name type="scientific">Chlorella vulgaris</name>
    <name type="common">Green alga</name>
    <dbReference type="NCBI Taxonomy" id="3077"/>
    <lineage>
        <taxon>Eukaryota</taxon>
        <taxon>Viridiplantae</taxon>
        <taxon>Chlorophyta</taxon>
        <taxon>core chlorophytes</taxon>
        <taxon>Trebouxiophyceae</taxon>
        <taxon>Chlorellales</taxon>
        <taxon>Chlorellaceae</taxon>
        <taxon>Chlorella clade</taxon>
        <taxon>Chlorella</taxon>
    </lineage>
</organism>
<dbReference type="InterPro" id="IPR006175">
    <property type="entry name" value="YjgF/YER057c/UK114"/>
</dbReference>
<feature type="compositionally biased region" description="Basic and acidic residues" evidence="1">
    <location>
        <begin position="39"/>
        <end position="49"/>
    </location>
</feature>
<dbReference type="EMBL" id="SIDB01000010">
    <property type="protein sequence ID" value="KAI3426960.1"/>
    <property type="molecule type" value="Genomic_DNA"/>
</dbReference>
<accession>A0A9D4TJ31</accession>
<dbReference type="Gene3D" id="3.30.1330.40">
    <property type="entry name" value="RutC-like"/>
    <property type="match status" value="1"/>
</dbReference>
<dbReference type="Pfam" id="PF01042">
    <property type="entry name" value="Ribonuc_L-PSP"/>
    <property type="match status" value="1"/>
</dbReference>